<dbReference type="Proteomes" id="UP001575105">
    <property type="component" value="Unassembled WGS sequence"/>
</dbReference>
<evidence type="ECO:0000313" key="2">
    <source>
        <dbReference type="Proteomes" id="UP001575105"/>
    </source>
</evidence>
<keyword evidence="2" id="KW-1185">Reference proteome</keyword>
<protein>
    <recommendedName>
        <fullName evidence="3">DUF2946 domain-containing protein</fullName>
    </recommendedName>
</protein>
<sequence length="135" mass="14298">MLAKLGRLLLILWLVAWFAVIIPGHQRGAILLPGSDTASQSTRDTSRLILTRAATCCPITGQPASSDNPDSPVDPATQCGICYLAGVIDLPTTLDLTPQPLTLLATLAPLAPEQPYIAHTPSRHAPRAPPHRPTA</sequence>
<gene>
    <name evidence="1" type="ORF">ACERK3_02450</name>
</gene>
<reference evidence="1 2" key="1">
    <citation type="submission" date="2024-08" db="EMBL/GenBank/DDBJ databases">
        <title>Whole-genome sequencing of halo(alkali)philic microorganisms from hypersaline lakes.</title>
        <authorList>
            <person name="Sorokin D.Y."/>
            <person name="Merkel A.Y."/>
            <person name="Messina E."/>
            <person name="Yakimov M."/>
        </authorList>
    </citation>
    <scope>NUCLEOTIDE SEQUENCE [LARGE SCALE GENOMIC DNA]</scope>
    <source>
        <strain evidence="1 2">AB-hyl4</strain>
    </source>
</reference>
<evidence type="ECO:0000313" key="1">
    <source>
        <dbReference type="EMBL" id="MFA9477147.1"/>
    </source>
</evidence>
<evidence type="ECO:0008006" key="3">
    <source>
        <dbReference type="Google" id="ProtNLM"/>
    </source>
</evidence>
<accession>A0ABV4U2R1</accession>
<dbReference type="RefSeq" id="WP_425344076.1">
    <property type="nucleotide sequence ID" value="NZ_JBGUBD010000002.1"/>
</dbReference>
<dbReference type="EMBL" id="JBGUBD010000002">
    <property type="protein sequence ID" value="MFA9477147.1"/>
    <property type="molecule type" value="Genomic_DNA"/>
</dbReference>
<comment type="caution">
    <text evidence="1">The sequence shown here is derived from an EMBL/GenBank/DDBJ whole genome shotgun (WGS) entry which is preliminary data.</text>
</comment>
<name>A0ABV4U2R1_9BACT</name>
<proteinExistence type="predicted"/>
<organism evidence="1 2">
    <name type="scientific">Natronomicrosphaera hydrolytica</name>
    <dbReference type="NCBI Taxonomy" id="3242702"/>
    <lineage>
        <taxon>Bacteria</taxon>
        <taxon>Pseudomonadati</taxon>
        <taxon>Planctomycetota</taxon>
        <taxon>Phycisphaerae</taxon>
        <taxon>Phycisphaerales</taxon>
        <taxon>Phycisphaeraceae</taxon>
        <taxon>Natronomicrosphaera</taxon>
    </lineage>
</organism>